<dbReference type="SUPFAM" id="SSF88697">
    <property type="entry name" value="PUA domain-like"/>
    <property type="match status" value="1"/>
</dbReference>
<dbReference type="PIRSF" id="PIRSF021320">
    <property type="entry name" value="DUF984"/>
    <property type="match status" value="1"/>
</dbReference>
<dbReference type="Proteomes" id="UP000250163">
    <property type="component" value="Chromosome MORIYA"/>
</dbReference>
<dbReference type="PANTHER" id="PTHR39203:SF1">
    <property type="entry name" value="CYTOPLASMIC PROTEIN"/>
    <property type="match status" value="1"/>
</dbReference>
<gene>
    <name evidence="2" type="ORF">MORIYA_1498</name>
</gene>
<keyword evidence="3" id="KW-1185">Reference proteome</keyword>
<feature type="domain" description="ASCH" evidence="1">
    <location>
        <begin position="30"/>
        <end position="153"/>
    </location>
</feature>
<protein>
    <recommendedName>
        <fullName evidence="1">ASCH domain-containing protein</fullName>
    </recommendedName>
</protein>
<dbReference type="InterPro" id="IPR009326">
    <property type="entry name" value="DUF984"/>
</dbReference>
<dbReference type="RefSeq" id="WP_112713871.1">
    <property type="nucleotide sequence ID" value="NZ_LS483250.1"/>
</dbReference>
<evidence type="ECO:0000259" key="1">
    <source>
        <dbReference type="SMART" id="SM01022"/>
    </source>
</evidence>
<organism evidence="2 3">
    <name type="scientific">Moritella yayanosii</name>
    <dbReference type="NCBI Taxonomy" id="69539"/>
    <lineage>
        <taxon>Bacteria</taxon>
        <taxon>Pseudomonadati</taxon>
        <taxon>Pseudomonadota</taxon>
        <taxon>Gammaproteobacteria</taxon>
        <taxon>Alteromonadales</taxon>
        <taxon>Moritellaceae</taxon>
        <taxon>Moritella</taxon>
    </lineage>
</organism>
<dbReference type="AlphaFoldDB" id="A0A330LP40"/>
<evidence type="ECO:0000313" key="3">
    <source>
        <dbReference type="Proteomes" id="UP000250163"/>
    </source>
</evidence>
<dbReference type="KEGG" id="mya:MORIYA_1498"/>
<proteinExistence type="predicted"/>
<accession>A0A330LP40</accession>
<evidence type="ECO:0000313" key="2">
    <source>
        <dbReference type="EMBL" id="SQD77976.1"/>
    </source>
</evidence>
<dbReference type="Gene3D" id="3.10.400.10">
    <property type="entry name" value="Sulfate adenylyltransferase"/>
    <property type="match status" value="1"/>
</dbReference>
<dbReference type="CDD" id="cd06553">
    <property type="entry name" value="ASCH_Ef3133_like"/>
    <property type="match status" value="1"/>
</dbReference>
<dbReference type="InterPro" id="IPR015947">
    <property type="entry name" value="PUA-like_sf"/>
</dbReference>
<dbReference type="InterPro" id="IPR007374">
    <property type="entry name" value="ASCH_domain"/>
</dbReference>
<sequence>MEKRTQNYLDEYLATLTDPERKRYTSFSADYFCADEINANLCAELISKGIKTATCSMKYWYDSGEEAMPQTGHLLVVTDWHGEPTSIVEITAVSECKYSDVTAEFAYAEGEGDQTLDWWRAAHWDFFARECNEIKIEANEDMVLVLEHFQVVHGAVVG</sequence>
<dbReference type="EMBL" id="LS483250">
    <property type="protein sequence ID" value="SQD77976.1"/>
    <property type="molecule type" value="Genomic_DNA"/>
</dbReference>
<name>A0A330LP40_9GAMM</name>
<dbReference type="PANTHER" id="PTHR39203">
    <property type="entry name" value="CYTOPLASMIC PROTEIN-RELATED"/>
    <property type="match status" value="1"/>
</dbReference>
<dbReference type="OrthoDB" id="9807542at2"/>
<reference evidence="3" key="1">
    <citation type="submission" date="2018-05" db="EMBL/GenBank/DDBJ databases">
        <authorList>
            <person name="Cea G.-C."/>
            <person name="William W."/>
        </authorList>
    </citation>
    <scope>NUCLEOTIDE SEQUENCE [LARGE SCALE GENOMIC DNA]</scope>
    <source>
        <strain evidence="3">DB21MT 5</strain>
    </source>
</reference>
<dbReference type="SMART" id="SM01022">
    <property type="entry name" value="ASCH"/>
    <property type="match status" value="1"/>
</dbReference>
<dbReference type="Pfam" id="PF04266">
    <property type="entry name" value="ASCH"/>
    <property type="match status" value="1"/>
</dbReference>